<dbReference type="RefSeq" id="XP_069312106.1">
    <property type="nucleotide sequence ID" value="XM_069447202.1"/>
</dbReference>
<feature type="region of interest" description="Disordered" evidence="4">
    <location>
        <begin position="516"/>
        <end position="544"/>
    </location>
</feature>
<dbReference type="PANTHER" id="PTHR11575">
    <property type="entry name" value="5'-NUCLEOTIDASE-RELATED"/>
    <property type="match status" value="1"/>
</dbReference>
<keyword evidence="2 3" id="KW-0732">Signal</keyword>
<protein>
    <recommendedName>
        <fullName evidence="9">5'-nucleotidase</fullName>
    </recommendedName>
</protein>
<accession>A0ABR3UYZ6</accession>
<feature type="signal peptide" evidence="3">
    <location>
        <begin position="1"/>
        <end position="23"/>
    </location>
</feature>
<dbReference type="CDD" id="cd07409">
    <property type="entry name" value="MPP_CD73_N"/>
    <property type="match status" value="1"/>
</dbReference>
<dbReference type="EMBL" id="JBHGVX010000001">
    <property type="protein sequence ID" value="KAL1801522.1"/>
    <property type="molecule type" value="Genomic_DNA"/>
</dbReference>
<evidence type="ECO:0000256" key="2">
    <source>
        <dbReference type="ARBA" id="ARBA00022729"/>
    </source>
</evidence>
<feature type="domain" description="5'-Nucleotidase C-terminal" evidence="6">
    <location>
        <begin position="320"/>
        <end position="477"/>
    </location>
</feature>
<comment type="similarity">
    <text evidence="1 3">Belongs to the 5'-nucleotidase family.</text>
</comment>
<evidence type="ECO:0008006" key="9">
    <source>
        <dbReference type="Google" id="ProtNLM"/>
    </source>
</evidence>
<evidence type="ECO:0000256" key="3">
    <source>
        <dbReference type="RuleBase" id="RU362119"/>
    </source>
</evidence>
<evidence type="ECO:0000259" key="5">
    <source>
        <dbReference type="Pfam" id="PF00149"/>
    </source>
</evidence>
<keyword evidence="3" id="KW-0547">Nucleotide-binding</keyword>
<keyword evidence="3" id="KW-0378">Hydrolase</keyword>
<evidence type="ECO:0000313" key="8">
    <source>
        <dbReference type="Proteomes" id="UP001578633"/>
    </source>
</evidence>
<reference evidence="7 8" key="1">
    <citation type="submission" date="2024-09" db="EMBL/GenBank/DDBJ databases">
        <title>T2T genomes of carrot and Alternaria dauci and their utility for understanding host-pathogen interaction during carrot leaf blight disease.</title>
        <authorList>
            <person name="Liu W."/>
            <person name="Xu S."/>
            <person name="Ou C."/>
            <person name="Liu X."/>
            <person name="Zhuang F."/>
            <person name="Deng X.W."/>
        </authorList>
    </citation>
    <scope>NUCLEOTIDE SEQUENCE [LARGE SCALE GENOMIC DNA]</scope>
    <source>
        <strain evidence="7 8">A2016</strain>
    </source>
</reference>
<dbReference type="InterPro" id="IPR036907">
    <property type="entry name" value="5'-Nucleotdase_C_sf"/>
</dbReference>
<evidence type="ECO:0000313" key="7">
    <source>
        <dbReference type="EMBL" id="KAL1801522.1"/>
    </source>
</evidence>
<dbReference type="Pfam" id="PF00149">
    <property type="entry name" value="Metallophos"/>
    <property type="match status" value="1"/>
</dbReference>
<dbReference type="Pfam" id="PF02872">
    <property type="entry name" value="5_nucleotid_C"/>
    <property type="match status" value="1"/>
</dbReference>
<dbReference type="Proteomes" id="UP001578633">
    <property type="component" value="Chromosome 1"/>
</dbReference>
<sequence length="570" mass="61662">MKLATGSSAGLVAFSALTAIAQAEDTLHSKRMVKRGIDADGNYNISFFHINDVHAHLDEFSSSGTDCTRPERGCYGGYARVKTVIEEQRPNYEDSLWLNAGDEFQGTLFYSFYGGEKIAETLNQLEFDAMTLGNHEFDGGDAKLGEFLVNLTFPVISANVHSQDENVNKTVKPYTIFEEHGLALIGVTAEETGSLSNADVTTVFSNTVEAVQGAIDEIKATTNITRIAALTHIGYDKDQELAKATTGLQLIMGGHSHTLLGDMEDAEGTYPTIVENQDGDEVFIVTAYRWGEYVGYIDDEDLQEQVEEWRIPFEEFAAEVLGTSEVELDQTTCQQQECLLGDFMADAMLSYRKNNTDDVDFALINAGGIRATIDEGDITRGEVLTSFPFGNAIVQVAIDGKTLWESLEGIVTGVNVGNGREVTSFFQISTGIKVEYNPENANNTKLISVTINDEPLNNDTTYQMVTLDFIAGGGDNFFEPSTDFITLDTQDEVLTAYILSQTPVNIELDGRIAEVDGQREDTPGGGNGTSNGTSPTTGAPPQQTANAAARLGQGAIGASIFGVLAGLFML</sequence>
<dbReference type="GeneID" id="96082186"/>
<keyword evidence="8" id="KW-1185">Reference proteome</keyword>
<dbReference type="PANTHER" id="PTHR11575:SF24">
    <property type="entry name" value="5'-NUCLEOTIDASE"/>
    <property type="match status" value="1"/>
</dbReference>
<dbReference type="InterPro" id="IPR029052">
    <property type="entry name" value="Metallo-depent_PP-like"/>
</dbReference>
<dbReference type="PROSITE" id="PS00786">
    <property type="entry name" value="5_NUCLEOTIDASE_2"/>
    <property type="match status" value="1"/>
</dbReference>
<evidence type="ECO:0000259" key="6">
    <source>
        <dbReference type="Pfam" id="PF02872"/>
    </source>
</evidence>
<dbReference type="InterPro" id="IPR006179">
    <property type="entry name" value="5_nucleotidase/apyrase"/>
</dbReference>
<dbReference type="InterPro" id="IPR006146">
    <property type="entry name" value="5'-Nucleotdase_CS"/>
</dbReference>
<dbReference type="InterPro" id="IPR008334">
    <property type="entry name" value="5'-Nucleotdase_C"/>
</dbReference>
<feature type="domain" description="Calcineurin-like phosphoesterase" evidence="5">
    <location>
        <begin position="46"/>
        <end position="258"/>
    </location>
</feature>
<dbReference type="PRINTS" id="PR01607">
    <property type="entry name" value="APYRASEFAMLY"/>
</dbReference>
<dbReference type="InterPro" id="IPR004843">
    <property type="entry name" value="Calcineurin-like_PHP"/>
</dbReference>
<gene>
    <name evidence="7" type="ORF">ACET3X_001864</name>
</gene>
<dbReference type="SUPFAM" id="SSF56300">
    <property type="entry name" value="Metallo-dependent phosphatases"/>
    <property type="match status" value="1"/>
</dbReference>
<evidence type="ECO:0000256" key="1">
    <source>
        <dbReference type="ARBA" id="ARBA00006654"/>
    </source>
</evidence>
<evidence type="ECO:0000256" key="4">
    <source>
        <dbReference type="SAM" id="MobiDB-lite"/>
    </source>
</evidence>
<dbReference type="Gene3D" id="3.90.780.10">
    <property type="entry name" value="5'-Nucleotidase, C-terminal domain"/>
    <property type="match status" value="1"/>
</dbReference>
<name>A0ABR3UYZ6_9PLEO</name>
<organism evidence="7 8">
    <name type="scientific">Alternaria dauci</name>
    <dbReference type="NCBI Taxonomy" id="48095"/>
    <lineage>
        <taxon>Eukaryota</taxon>
        <taxon>Fungi</taxon>
        <taxon>Dikarya</taxon>
        <taxon>Ascomycota</taxon>
        <taxon>Pezizomycotina</taxon>
        <taxon>Dothideomycetes</taxon>
        <taxon>Pleosporomycetidae</taxon>
        <taxon>Pleosporales</taxon>
        <taxon>Pleosporineae</taxon>
        <taxon>Pleosporaceae</taxon>
        <taxon>Alternaria</taxon>
        <taxon>Alternaria sect. Porri</taxon>
    </lineage>
</organism>
<feature type="chain" id="PRO_5044952025" description="5'-nucleotidase" evidence="3">
    <location>
        <begin position="24"/>
        <end position="570"/>
    </location>
</feature>
<comment type="caution">
    <text evidence="7">The sequence shown here is derived from an EMBL/GenBank/DDBJ whole genome shotgun (WGS) entry which is preliminary data.</text>
</comment>
<dbReference type="Gene3D" id="3.60.21.10">
    <property type="match status" value="1"/>
</dbReference>
<proteinExistence type="inferred from homology"/>
<dbReference type="SUPFAM" id="SSF55816">
    <property type="entry name" value="5'-nucleotidase (syn. UDP-sugar hydrolase), C-terminal domain"/>
    <property type="match status" value="1"/>
</dbReference>